<dbReference type="InterPro" id="IPR042007">
    <property type="entry name" value="Sortase_A"/>
</dbReference>
<keyword evidence="7" id="KW-1185">Reference proteome</keyword>
<evidence type="ECO:0000256" key="3">
    <source>
        <dbReference type="ARBA" id="ARBA00022807"/>
    </source>
</evidence>
<dbReference type="Gene3D" id="2.40.260.10">
    <property type="entry name" value="Sortase"/>
    <property type="match status" value="1"/>
</dbReference>
<dbReference type="EMBL" id="NGJU01000004">
    <property type="protein sequence ID" value="RST96990.1"/>
    <property type="molecule type" value="Genomic_DNA"/>
</dbReference>
<keyword evidence="1" id="KW-0645">Protease</keyword>
<dbReference type="NCBIfam" id="TIGR01076">
    <property type="entry name" value="sortase_fam"/>
    <property type="match status" value="1"/>
</dbReference>
<evidence type="ECO:0000256" key="2">
    <source>
        <dbReference type="ARBA" id="ARBA00022801"/>
    </source>
</evidence>
<name>A0A429ZTP1_9ENTE</name>
<evidence type="ECO:0000256" key="4">
    <source>
        <dbReference type="PIRSR" id="PIRSR605754-1"/>
    </source>
</evidence>
<evidence type="ECO:0008006" key="8">
    <source>
        <dbReference type="Google" id="ProtNLM"/>
    </source>
</evidence>
<dbReference type="RefSeq" id="WP_126778590.1">
    <property type="nucleotide sequence ID" value="NZ_NGJU01000004.1"/>
</dbReference>
<protein>
    <recommendedName>
        <fullName evidence="8">Class A sortase</fullName>
    </recommendedName>
</protein>
<dbReference type="GO" id="GO:0008234">
    <property type="term" value="F:cysteine-type peptidase activity"/>
    <property type="evidence" value="ECO:0007669"/>
    <property type="project" value="UniProtKB-KW"/>
</dbReference>
<reference evidence="6 7" key="1">
    <citation type="submission" date="2017-05" db="EMBL/GenBank/DDBJ databases">
        <title>Vagococcus spp. assemblies.</title>
        <authorList>
            <person name="Gulvik C.A."/>
        </authorList>
    </citation>
    <scope>NUCLEOTIDE SEQUENCE [LARGE SCALE GENOMIC DNA]</scope>
    <source>
        <strain evidence="6 7">NCFB 2777</strain>
    </source>
</reference>
<dbReference type="GO" id="GO:0006508">
    <property type="term" value="P:proteolysis"/>
    <property type="evidence" value="ECO:0007669"/>
    <property type="project" value="UniProtKB-KW"/>
</dbReference>
<dbReference type="SUPFAM" id="SSF63817">
    <property type="entry name" value="Sortase"/>
    <property type="match status" value="1"/>
</dbReference>
<feature type="chain" id="PRO_5019220400" description="Class A sortase" evidence="5">
    <location>
        <begin position="28"/>
        <end position="216"/>
    </location>
</feature>
<keyword evidence="3" id="KW-0788">Thiol protease</keyword>
<proteinExistence type="predicted"/>
<organism evidence="6 7">
    <name type="scientific">Vagococcus salmoninarum</name>
    <dbReference type="NCBI Taxonomy" id="2739"/>
    <lineage>
        <taxon>Bacteria</taxon>
        <taxon>Bacillati</taxon>
        <taxon>Bacillota</taxon>
        <taxon>Bacilli</taxon>
        <taxon>Lactobacillales</taxon>
        <taxon>Enterococcaceae</taxon>
        <taxon>Vagococcus</taxon>
    </lineage>
</organism>
<comment type="caution">
    <text evidence="6">The sequence shown here is derived from an EMBL/GenBank/DDBJ whole genome shotgun (WGS) entry which is preliminary data.</text>
</comment>
<dbReference type="OrthoDB" id="1648028at2"/>
<dbReference type="InterPro" id="IPR023365">
    <property type="entry name" value="Sortase_dom-sf"/>
</dbReference>
<accession>A0A429ZTP1</accession>
<feature type="signal peptide" evidence="5">
    <location>
        <begin position="1"/>
        <end position="27"/>
    </location>
</feature>
<dbReference type="CDD" id="cd06165">
    <property type="entry name" value="Sortase_A"/>
    <property type="match status" value="1"/>
</dbReference>
<evidence type="ECO:0000256" key="1">
    <source>
        <dbReference type="ARBA" id="ARBA00022670"/>
    </source>
</evidence>
<evidence type="ECO:0000256" key="5">
    <source>
        <dbReference type="SAM" id="SignalP"/>
    </source>
</evidence>
<dbReference type="Proteomes" id="UP000287239">
    <property type="component" value="Unassembled WGS sequence"/>
</dbReference>
<dbReference type="InterPro" id="IPR005754">
    <property type="entry name" value="Sortase"/>
</dbReference>
<keyword evidence="5" id="KW-0732">Signal</keyword>
<feature type="active site" description="Acyl-thioester intermediate" evidence="4">
    <location>
        <position position="183"/>
    </location>
</feature>
<evidence type="ECO:0000313" key="7">
    <source>
        <dbReference type="Proteomes" id="UP000287239"/>
    </source>
</evidence>
<keyword evidence="2" id="KW-0378">Hydrolase</keyword>
<evidence type="ECO:0000313" key="6">
    <source>
        <dbReference type="EMBL" id="RST96990.1"/>
    </source>
</evidence>
<sequence>MQRPKKKAKLYPFLSGLLLLISLSLFAANPLYQYTTTQKVKNNLKTVSLAEITPVVAAAATTAEMDYSNDGVYIGKVAIPAVDLALPIVKGIGDDNLYLGAATNLTNQVLGQGNYPLSAHKMPFDQNLLFSPLLRVKIGDLIHLTDGEQLFTYQTTETFVVGPEQVEILDVIPNKTVVTLYTCETDAGTERHVVRGELQSISSLADADSAIYDLLQ</sequence>
<dbReference type="GeneID" id="98567409"/>
<gene>
    <name evidence="6" type="ORF">CBF35_03435</name>
</gene>
<feature type="active site" description="Proton donor/acceptor" evidence="4">
    <location>
        <position position="120"/>
    </location>
</feature>
<dbReference type="Pfam" id="PF04203">
    <property type="entry name" value="Sortase"/>
    <property type="match status" value="1"/>
</dbReference>
<dbReference type="AlphaFoldDB" id="A0A429ZTP1"/>